<reference evidence="4" key="1">
    <citation type="submission" date="2023-10" db="EMBL/GenBank/DDBJ databases">
        <authorList>
            <person name="Chen Y."/>
            <person name="Shah S."/>
            <person name="Dougan E. K."/>
            <person name="Thang M."/>
            <person name="Chan C."/>
        </authorList>
    </citation>
    <scope>NUCLEOTIDE SEQUENCE [LARGE SCALE GENOMIC DNA]</scope>
</reference>
<feature type="repeat" description="PPR" evidence="2">
    <location>
        <begin position="287"/>
        <end position="321"/>
    </location>
</feature>
<feature type="transmembrane region" description="Helical" evidence="3">
    <location>
        <begin position="20"/>
        <end position="41"/>
    </location>
</feature>
<dbReference type="Pfam" id="PF01535">
    <property type="entry name" value="PPR"/>
    <property type="match status" value="1"/>
</dbReference>
<evidence type="ECO:0008006" key="6">
    <source>
        <dbReference type="Google" id="ProtNLM"/>
    </source>
</evidence>
<dbReference type="InterPro" id="IPR002885">
    <property type="entry name" value="PPR_rpt"/>
</dbReference>
<feature type="repeat" description="PPR" evidence="2">
    <location>
        <begin position="322"/>
        <end position="356"/>
    </location>
</feature>
<dbReference type="Gene3D" id="1.25.40.10">
    <property type="entry name" value="Tetratricopeptide repeat domain"/>
    <property type="match status" value="2"/>
</dbReference>
<dbReference type="NCBIfam" id="TIGR00756">
    <property type="entry name" value="PPR"/>
    <property type="match status" value="1"/>
</dbReference>
<dbReference type="Pfam" id="PF13041">
    <property type="entry name" value="PPR_2"/>
    <property type="match status" value="1"/>
</dbReference>
<dbReference type="InterPro" id="IPR011990">
    <property type="entry name" value="TPR-like_helical_dom_sf"/>
</dbReference>
<dbReference type="PROSITE" id="PS51375">
    <property type="entry name" value="PPR"/>
    <property type="match status" value="3"/>
</dbReference>
<sequence length="481" mass="53701">MSTSLENVQQTYHIFFQGRVAHIIVMIVAALVAAFCALPLVHLATSSRFCGSSLQIDFGIVLLLCVLGYSVDSRTSKSTDELMKKKQLATAESLIDRAVFDRRIIHGSAKGSRDQLGQRRRPRFDVHIIECAQREGVTHTLPKVSEVMRASSRVGHGDVALKLFDHMLKKGVVPGAHLIDKAVSNNFFQLVAETLDDERMTTDGLSLLDLVRGHGIHPSPSIQNRLLSAWKGEPSESVVEYFVKMRSDRVTLSNWAYRSIIMAYERSDPAFILKVSDEMGRSGIQLQRTAYNAVLGACLQLGMHNEAQDLFRKMADHAVAPNARSFGIMIRVYSFSGQFKQVIAIFDAMREQSFEPDRFAYHHTIHSCIMLERVEYAVQLYKDSVQAKVLLTARTYVILSRACRDVGWKGLASKLEMELTNQRILLMKEAEAVHTIQAQHEVNGAIATVGAGASLKWRQGLPPERGAAFRCSSRPSLDRTV</sequence>
<dbReference type="EMBL" id="CAUYUJ010007479">
    <property type="protein sequence ID" value="CAK0820894.1"/>
    <property type="molecule type" value="Genomic_DNA"/>
</dbReference>
<evidence type="ECO:0000313" key="5">
    <source>
        <dbReference type="Proteomes" id="UP001189429"/>
    </source>
</evidence>
<keyword evidence="3" id="KW-0472">Membrane</keyword>
<comment type="caution">
    <text evidence="4">The sequence shown here is derived from an EMBL/GenBank/DDBJ whole genome shotgun (WGS) entry which is preliminary data.</text>
</comment>
<organism evidence="4 5">
    <name type="scientific">Prorocentrum cordatum</name>
    <dbReference type="NCBI Taxonomy" id="2364126"/>
    <lineage>
        <taxon>Eukaryota</taxon>
        <taxon>Sar</taxon>
        <taxon>Alveolata</taxon>
        <taxon>Dinophyceae</taxon>
        <taxon>Prorocentrales</taxon>
        <taxon>Prorocentraceae</taxon>
        <taxon>Prorocentrum</taxon>
    </lineage>
</organism>
<evidence type="ECO:0000313" key="4">
    <source>
        <dbReference type="EMBL" id="CAK0820894.1"/>
    </source>
</evidence>
<evidence type="ECO:0000256" key="2">
    <source>
        <dbReference type="PROSITE-ProRule" id="PRU00708"/>
    </source>
</evidence>
<dbReference type="Proteomes" id="UP001189429">
    <property type="component" value="Unassembled WGS sequence"/>
</dbReference>
<evidence type="ECO:0000256" key="1">
    <source>
        <dbReference type="ARBA" id="ARBA00022737"/>
    </source>
</evidence>
<dbReference type="PANTHER" id="PTHR47447:SF17">
    <property type="entry name" value="OS12G0638900 PROTEIN"/>
    <property type="match status" value="1"/>
</dbReference>
<gene>
    <name evidence="4" type="ORF">PCOR1329_LOCUS22391</name>
</gene>
<keyword evidence="3" id="KW-0812">Transmembrane</keyword>
<proteinExistence type="predicted"/>
<keyword evidence="1" id="KW-0677">Repeat</keyword>
<accession>A0ABN9RNW5</accession>
<keyword evidence="3" id="KW-1133">Transmembrane helix</keyword>
<keyword evidence="5" id="KW-1185">Reference proteome</keyword>
<feature type="repeat" description="PPR" evidence="2">
    <location>
        <begin position="140"/>
        <end position="174"/>
    </location>
</feature>
<protein>
    <recommendedName>
        <fullName evidence="6">Pentacotripeptide-repeat region of PRORP domain-containing protein</fullName>
    </recommendedName>
</protein>
<name>A0ABN9RNW5_9DINO</name>
<feature type="transmembrane region" description="Helical" evidence="3">
    <location>
        <begin position="53"/>
        <end position="71"/>
    </location>
</feature>
<evidence type="ECO:0000256" key="3">
    <source>
        <dbReference type="SAM" id="Phobius"/>
    </source>
</evidence>
<dbReference type="PANTHER" id="PTHR47447">
    <property type="entry name" value="OS03G0856100 PROTEIN"/>
    <property type="match status" value="1"/>
</dbReference>